<feature type="transmembrane region" description="Helical" evidence="1">
    <location>
        <begin position="12"/>
        <end position="33"/>
    </location>
</feature>
<dbReference type="EMBL" id="CP034438">
    <property type="protein sequence ID" value="AZN29839.1"/>
    <property type="molecule type" value="Genomic_DNA"/>
</dbReference>
<name>A0A3Q8WTF8_9ACTO</name>
<reference evidence="2 3" key="1">
    <citation type="submission" date="2018-12" db="EMBL/GenBank/DDBJ databases">
        <title>Complete genome sequence of Flaviflexus salsibiostraticola KCTC 33148.</title>
        <authorList>
            <person name="Bae J.-W."/>
        </authorList>
    </citation>
    <scope>NUCLEOTIDE SEQUENCE [LARGE SCALE GENOMIC DNA]</scope>
    <source>
        <strain evidence="2 3">KCTC 33148</strain>
    </source>
</reference>
<feature type="transmembrane region" description="Helical" evidence="1">
    <location>
        <begin position="77"/>
        <end position="95"/>
    </location>
</feature>
<organism evidence="2 3">
    <name type="scientific">Flaviflexus salsibiostraticola</name>
    <dbReference type="NCBI Taxonomy" id="1282737"/>
    <lineage>
        <taxon>Bacteria</taxon>
        <taxon>Bacillati</taxon>
        <taxon>Actinomycetota</taxon>
        <taxon>Actinomycetes</taxon>
        <taxon>Actinomycetales</taxon>
        <taxon>Actinomycetaceae</taxon>
        <taxon>Flaviflexus</taxon>
    </lineage>
</organism>
<proteinExistence type="predicted"/>
<dbReference type="RefSeq" id="WP_126040069.1">
    <property type="nucleotide sequence ID" value="NZ_CP034438.1"/>
</dbReference>
<dbReference type="OrthoDB" id="3267833at2"/>
<protein>
    <submittedName>
        <fullName evidence="2">Uncharacterized protein</fullName>
    </submittedName>
</protein>
<keyword evidence="1" id="KW-1133">Transmembrane helix</keyword>
<accession>A0A3Q8WTF8</accession>
<sequence length="126" mass="13275">MQERKPLPTERIAALGVALEALVLGAWAVTVLISGLTGERVVTDDGSETTLGAFMLVVAVLLGGIAFAVWKEVRWATGPAITLQVLLVGGAFYSTDFLHPAAIGAIVVYAVLVSVALIAVRRRQFT</sequence>
<dbReference type="KEGG" id="fsl:EJO69_05630"/>
<dbReference type="Proteomes" id="UP000270021">
    <property type="component" value="Chromosome"/>
</dbReference>
<dbReference type="AlphaFoldDB" id="A0A3Q8WTF8"/>
<evidence type="ECO:0000313" key="3">
    <source>
        <dbReference type="Proteomes" id="UP000270021"/>
    </source>
</evidence>
<feature type="transmembrane region" description="Helical" evidence="1">
    <location>
        <begin position="53"/>
        <end position="70"/>
    </location>
</feature>
<evidence type="ECO:0000313" key="2">
    <source>
        <dbReference type="EMBL" id="AZN29839.1"/>
    </source>
</evidence>
<keyword evidence="3" id="KW-1185">Reference proteome</keyword>
<keyword evidence="1" id="KW-0812">Transmembrane</keyword>
<feature type="transmembrane region" description="Helical" evidence="1">
    <location>
        <begin position="101"/>
        <end position="120"/>
    </location>
</feature>
<gene>
    <name evidence="2" type="ORF">EJO69_05630</name>
</gene>
<evidence type="ECO:0000256" key="1">
    <source>
        <dbReference type="SAM" id="Phobius"/>
    </source>
</evidence>
<keyword evidence="1" id="KW-0472">Membrane</keyword>